<dbReference type="SUPFAM" id="SSF53850">
    <property type="entry name" value="Periplasmic binding protein-like II"/>
    <property type="match status" value="1"/>
</dbReference>
<proteinExistence type="predicted"/>
<dbReference type="OrthoDB" id="9787902at2"/>
<evidence type="ECO:0000313" key="2">
    <source>
        <dbReference type="EMBL" id="QDL90992.1"/>
    </source>
</evidence>
<dbReference type="GO" id="GO:0043190">
    <property type="term" value="C:ATP-binding cassette (ABC) transporter complex"/>
    <property type="evidence" value="ECO:0007669"/>
    <property type="project" value="InterPro"/>
</dbReference>
<dbReference type="GO" id="GO:0022857">
    <property type="term" value="F:transmembrane transporter activity"/>
    <property type="evidence" value="ECO:0007669"/>
    <property type="project" value="InterPro"/>
</dbReference>
<accession>A0A5B8FX23</accession>
<evidence type="ECO:0000259" key="1">
    <source>
        <dbReference type="Pfam" id="PF04069"/>
    </source>
</evidence>
<keyword evidence="3" id="KW-1185">Reference proteome</keyword>
<dbReference type="Proteomes" id="UP000305888">
    <property type="component" value="Chromosome"/>
</dbReference>
<organism evidence="2 3">
    <name type="scientific">Paroceanicella profunda</name>
    <dbReference type="NCBI Taxonomy" id="2579971"/>
    <lineage>
        <taxon>Bacteria</taxon>
        <taxon>Pseudomonadati</taxon>
        <taxon>Pseudomonadota</taxon>
        <taxon>Alphaproteobacteria</taxon>
        <taxon>Rhodobacterales</taxon>
        <taxon>Paracoccaceae</taxon>
        <taxon>Paroceanicella</taxon>
    </lineage>
</organism>
<dbReference type="Pfam" id="PF04069">
    <property type="entry name" value="OpuAC"/>
    <property type="match status" value="1"/>
</dbReference>
<dbReference type="Gene3D" id="3.10.105.10">
    <property type="entry name" value="Dipeptide-binding Protein, Domain 3"/>
    <property type="match status" value="1"/>
</dbReference>
<dbReference type="AlphaFoldDB" id="A0A5B8FX23"/>
<reference evidence="2 3" key="1">
    <citation type="submission" date="2019-06" db="EMBL/GenBank/DDBJ databases">
        <title>Genome sequence of Rhodobacteraceae bacterium D4M1.</title>
        <authorList>
            <person name="Cao J."/>
        </authorList>
    </citation>
    <scope>NUCLEOTIDE SEQUENCE [LARGE SCALE GENOMIC DNA]</scope>
    <source>
        <strain evidence="2 3">D4M1</strain>
    </source>
</reference>
<gene>
    <name evidence="2" type="ORF">FDP22_03810</name>
</gene>
<dbReference type="RefSeq" id="WP_138579440.1">
    <property type="nucleotide sequence ID" value="NZ_CP040818.1"/>
</dbReference>
<name>A0A5B8FX23_9RHOB</name>
<dbReference type="Gene3D" id="3.40.190.100">
    <property type="entry name" value="Glycine betaine-binding periplasmic protein, domain 2"/>
    <property type="match status" value="1"/>
</dbReference>
<sequence>MSKDPIRVGHIDLSFHDASAHEVERVLAAHGHEIERDAAPHEEMFRRLGRGDVDMLVSAWLPSSHDTYLGPIEDQVMKVTVLYEPYCIWGVPDYVPEDEVASVQDLLRSPVLRRMERLIQGINPGAGISRFSKAIIAAYDLGSAGYHFETGTEAQCFDRFEDAHDRGAWIVVPLWHPQYLHARYRIRELAEPRGLLGGADKATLVVRKDAMSRIAPAALEELSRLTLGNPRVSELDAALRGKLRT</sequence>
<dbReference type="InterPro" id="IPR007210">
    <property type="entry name" value="ABC_Gly_betaine_transp_sub-bd"/>
</dbReference>
<feature type="domain" description="ABC-type glycine betaine transport system substrate-binding" evidence="1">
    <location>
        <begin position="4"/>
        <end position="239"/>
    </location>
</feature>
<protein>
    <submittedName>
        <fullName evidence="2">Glycine/betaine ABC transporter substrate-binding protein</fullName>
    </submittedName>
</protein>
<dbReference type="EMBL" id="CP040818">
    <property type="protein sequence ID" value="QDL90992.1"/>
    <property type="molecule type" value="Genomic_DNA"/>
</dbReference>
<evidence type="ECO:0000313" key="3">
    <source>
        <dbReference type="Proteomes" id="UP000305888"/>
    </source>
</evidence>
<dbReference type="KEGG" id="ppru:FDP22_03810"/>